<sequence>MFMLKIDLIRGAKEVELATNMVLSNRTSIRCLECLVVCGAVYKLPSNSVNFSKLKFVMKSLMEKSTVSDAHVSI</sequence>
<dbReference type="Proteomes" id="UP000481153">
    <property type="component" value="Unassembled WGS sequence"/>
</dbReference>
<protein>
    <submittedName>
        <fullName evidence="1">Uncharacterized protein</fullName>
    </submittedName>
</protein>
<evidence type="ECO:0000313" key="2">
    <source>
        <dbReference type="Proteomes" id="UP000481153"/>
    </source>
</evidence>
<organism evidence="1 2">
    <name type="scientific">Aphanomyces euteiches</name>
    <dbReference type="NCBI Taxonomy" id="100861"/>
    <lineage>
        <taxon>Eukaryota</taxon>
        <taxon>Sar</taxon>
        <taxon>Stramenopiles</taxon>
        <taxon>Oomycota</taxon>
        <taxon>Saprolegniomycetes</taxon>
        <taxon>Saprolegniales</taxon>
        <taxon>Verrucalvaceae</taxon>
        <taxon>Aphanomyces</taxon>
    </lineage>
</organism>
<comment type="caution">
    <text evidence="1">The sequence shown here is derived from an EMBL/GenBank/DDBJ whole genome shotgun (WGS) entry which is preliminary data.</text>
</comment>
<name>A0A6G0W527_9STRA</name>
<evidence type="ECO:0000313" key="1">
    <source>
        <dbReference type="EMBL" id="KAF0722095.1"/>
    </source>
</evidence>
<dbReference type="EMBL" id="VJMJ01000349">
    <property type="protein sequence ID" value="KAF0722095.1"/>
    <property type="molecule type" value="Genomic_DNA"/>
</dbReference>
<keyword evidence="2" id="KW-1185">Reference proteome</keyword>
<accession>A0A6G0W527</accession>
<reference evidence="1 2" key="1">
    <citation type="submission" date="2019-07" db="EMBL/GenBank/DDBJ databases">
        <title>Genomics analysis of Aphanomyces spp. identifies a new class of oomycete effector associated with host adaptation.</title>
        <authorList>
            <person name="Gaulin E."/>
        </authorList>
    </citation>
    <scope>NUCLEOTIDE SEQUENCE [LARGE SCALE GENOMIC DNA]</scope>
    <source>
        <strain evidence="1 2">ATCC 201684</strain>
    </source>
</reference>
<gene>
    <name evidence="1" type="ORF">Ae201684_018731</name>
</gene>
<proteinExistence type="predicted"/>
<dbReference type="AlphaFoldDB" id="A0A6G0W527"/>